<dbReference type="FunFam" id="3.10.580.10:FF:000002">
    <property type="entry name" value="Magnesium/cobalt efflux protein CorC"/>
    <property type="match status" value="1"/>
</dbReference>
<dbReference type="InterPro" id="IPR000644">
    <property type="entry name" value="CBS_dom"/>
</dbReference>
<dbReference type="EMBL" id="LR026963">
    <property type="protein sequence ID" value="VBB69862.1"/>
    <property type="molecule type" value="Genomic_DNA"/>
</dbReference>
<evidence type="ECO:0000256" key="2">
    <source>
        <dbReference type="ARBA" id="ARBA00023122"/>
    </source>
</evidence>
<dbReference type="InterPro" id="IPR036318">
    <property type="entry name" value="FAD-bd_PCMH-like_sf"/>
</dbReference>
<dbReference type="Pfam" id="PF00571">
    <property type="entry name" value="CBS"/>
    <property type="match status" value="2"/>
</dbReference>
<feature type="domain" description="CBS" evidence="3">
    <location>
        <begin position="150"/>
        <end position="210"/>
    </location>
</feature>
<dbReference type="Pfam" id="PF03471">
    <property type="entry name" value="CorC_HlyC"/>
    <property type="match status" value="1"/>
</dbReference>
<dbReference type="InterPro" id="IPR044751">
    <property type="entry name" value="Ion_transp-like_CBS"/>
</dbReference>
<proteinExistence type="predicted"/>
<evidence type="ECO:0000256" key="1">
    <source>
        <dbReference type="ARBA" id="ARBA00022737"/>
    </source>
</evidence>
<dbReference type="Gene3D" id="3.10.580.10">
    <property type="entry name" value="CBS-domain"/>
    <property type="match status" value="1"/>
</dbReference>
<dbReference type="InterPro" id="IPR046342">
    <property type="entry name" value="CBS_dom_sf"/>
</dbReference>
<dbReference type="Gene3D" id="3.30.465.10">
    <property type="match status" value="1"/>
</dbReference>
<keyword evidence="2" id="KW-0129">CBS domain</keyword>
<dbReference type="GO" id="GO:0050660">
    <property type="term" value="F:flavin adenine dinucleotide binding"/>
    <property type="evidence" value="ECO:0007669"/>
    <property type="project" value="InterPro"/>
</dbReference>
<name>A0A484HDF3_9ZZZZ</name>
<dbReference type="CDD" id="cd04590">
    <property type="entry name" value="CBS_pair_CorC_HlyC_assoc"/>
    <property type="match status" value="1"/>
</dbReference>
<evidence type="ECO:0000259" key="3">
    <source>
        <dbReference type="PROSITE" id="PS51371"/>
    </source>
</evidence>
<dbReference type="SUPFAM" id="SSF54631">
    <property type="entry name" value="CBS-domain pair"/>
    <property type="match status" value="1"/>
</dbReference>
<dbReference type="AlphaFoldDB" id="A0A484HDF3"/>
<dbReference type="InterPro" id="IPR005170">
    <property type="entry name" value="Transptr-assoc_dom"/>
</dbReference>
<organism evidence="4">
    <name type="scientific">invertebrate metagenome</name>
    <dbReference type="NCBI Taxonomy" id="1711999"/>
    <lineage>
        <taxon>unclassified sequences</taxon>
        <taxon>metagenomes</taxon>
        <taxon>organismal metagenomes</taxon>
    </lineage>
</organism>
<dbReference type="InterPro" id="IPR016169">
    <property type="entry name" value="FAD-bd_PCMH_sub2"/>
</dbReference>
<dbReference type="PANTHER" id="PTHR22777">
    <property type="entry name" value="HEMOLYSIN-RELATED"/>
    <property type="match status" value="1"/>
</dbReference>
<dbReference type="GO" id="GO:0005886">
    <property type="term" value="C:plasma membrane"/>
    <property type="evidence" value="ECO:0007669"/>
    <property type="project" value="TreeGrafter"/>
</dbReference>
<dbReference type="PROSITE" id="PS51371">
    <property type="entry name" value="CBS"/>
    <property type="match status" value="2"/>
</dbReference>
<dbReference type="SUPFAM" id="SSF56176">
    <property type="entry name" value="FAD-binding/transporter-associated domain-like"/>
    <property type="match status" value="1"/>
</dbReference>
<accession>A0A484HDF3</accession>
<sequence length="310" mass="34812">MHEIPEQRQRYTDERDTSDDDQSLIRVVSVWLKELLKTHLGESETRNTVEEIIEECNNGGNAIDEHERLLLSNVLHMHNITARDIMVPRADIVAIEASNSLKQIVKVMASTGHSRLPVFRNTLDDILGMVHIKDIIIVGPAGRSISWESIVRPILFIAPSVRIMNLLIEMRARRTHMALVVDEYGGVDGLITIEDLVEALVGSIEDEHDIGAKPQFLLYEDGITAEADARLSLETFEEHVGQVLSSDEREGTSTLGGLIFYLASRVPARGELITHPSGMKFEVLDADARRVKHLRVHNLQRPLEQAIPDF</sequence>
<gene>
    <name evidence="4" type="ORF">RIEGSTA812A_PEG_1335</name>
</gene>
<protein>
    <submittedName>
        <fullName evidence="4">Magnesium and cobalt efflux protein CorC</fullName>
    </submittedName>
</protein>
<dbReference type="SMART" id="SM01091">
    <property type="entry name" value="CorC_HlyC"/>
    <property type="match status" value="1"/>
</dbReference>
<feature type="domain" description="CBS" evidence="3">
    <location>
        <begin position="86"/>
        <end position="145"/>
    </location>
</feature>
<evidence type="ECO:0000313" key="4">
    <source>
        <dbReference type="EMBL" id="VBB69862.1"/>
    </source>
</evidence>
<keyword evidence="1" id="KW-0677">Repeat</keyword>
<reference evidence="4" key="1">
    <citation type="submission" date="2018-10" db="EMBL/GenBank/DDBJ databases">
        <authorList>
            <person name="Gruber-Vodicka H."/>
            <person name="Jaeckle O."/>
        </authorList>
    </citation>
    <scope>NUCLEOTIDE SEQUENCE</scope>
</reference>
<dbReference type="PANTHER" id="PTHR22777:SF27">
    <property type="entry name" value="MAGNESIUM AND COBALT EFFLUX PROTEIN CORC"/>
    <property type="match status" value="1"/>
</dbReference>